<dbReference type="EMBL" id="BARU01013855">
    <property type="protein sequence ID" value="GAH41615.1"/>
    <property type="molecule type" value="Genomic_DNA"/>
</dbReference>
<dbReference type="AlphaFoldDB" id="X1G9Y0"/>
<evidence type="ECO:0000313" key="1">
    <source>
        <dbReference type="EMBL" id="GAH41615.1"/>
    </source>
</evidence>
<accession>X1G9Y0</accession>
<feature type="non-terminal residue" evidence="1">
    <location>
        <position position="1"/>
    </location>
</feature>
<sequence>FDNIDEIINDDLLENQKRAQFIIKQNEAIHHKFEDMQLFVKIKKYEQEIDNLTIDRNRITLSLRRELEGVEDKIASTSKSVEERIIEYTSKEIKLVF</sequence>
<name>X1G9Y0_9ZZZZ</name>
<organism evidence="1">
    <name type="scientific">marine sediment metagenome</name>
    <dbReference type="NCBI Taxonomy" id="412755"/>
    <lineage>
        <taxon>unclassified sequences</taxon>
        <taxon>metagenomes</taxon>
        <taxon>ecological metagenomes</taxon>
    </lineage>
</organism>
<proteinExistence type="predicted"/>
<protein>
    <submittedName>
        <fullName evidence="1">Uncharacterized protein</fullName>
    </submittedName>
</protein>
<reference evidence="1" key="1">
    <citation type="journal article" date="2014" name="Front. Microbiol.">
        <title>High frequency of phylogenetically diverse reductive dehalogenase-homologous genes in deep subseafloor sedimentary metagenomes.</title>
        <authorList>
            <person name="Kawai M."/>
            <person name="Futagami T."/>
            <person name="Toyoda A."/>
            <person name="Takaki Y."/>
            <person name="Nishi S."/>
            <person name="Hori S."/>
            <person name="Arai W."/>
            <person name="Tsubouchi T."/>
            <person name="Morono Y."/>
            <person name="Uchiyama I."/>
            <person name="Ito T."/>
            <person name="Fujiyama A."/>
            <person name="Inagaki F."/>
            <person name="Takami H."/>
        </authorList>
    </citation>
    <scope>NUCLEOTIDE SEQUENCE</scope>
    <source>
        <strain evidence="1">Expedition CK06-06</strain>
    </source>
</reference>
<gene>
    <name evidence="1" type="ORF">S03H2_24777</name>
</gene>
<comment type="caution">
    <text evidence="1">The sequence shown here is derived from an EMBL/GenBank/DDBJ whole genome shotgun (WGS) entry which is preliminary data.</text>
</comment>